<organism evidence="1 2">
    <name type="scientific">Streptomyces liliiviolaceus</name>
    <dbReference type="NCBI Taxonomy" id="2823109"/>
    <lineage>
        <taxon>Bacteria</taxon>
        <taxon>Bacillati</taxon>
        <taxon>Actinomycetota</taxon>
        <taxon>Actinomycetes</taxon>
        <taxon>Kitasatosporales</taxon>
        <taxon>Streptomycetaceae</taxon>
        <taxon>Streptomyces</taxon>
    </lineage>
</organism>
<name>A0A940XZU1_9ACTN</name>
<reference evidence="1 2" key="1">
    <citation type="submission" date="2021-04" db="EMBL/GenBank/DDBJ databases">
        <authorList>
            <person name="Tang X."/>
            <person name="Zhou X."/>
            <person name="Chen X."/>
            <person name="Cernava T."/>
            <person name="Zhang C."/>
        </authorList>
    </citation>
    <scope>NUCLEOTIDE SEQUENCE [LARGE SCALE GENOMIC DNA]</scope>
    <source>
        <strain evidence="1 2">BH-SS-21</strain>
    </source>
</reference>
<dbReference type="Proteomes" id="UP000677413">
    <property type="component" value="Unassembled WGS sequence"/>
</dbReference>
<dbReference type="AlphaFoldDB" id="A0A940XZU1"/>
<dbReference type="RefSeq" id="WP_210888997.1">
    <property type="nucleotide sequence ID" value="NZ_JAGPYQ010000001.1"/>
</dbReference>
<accession>A0A940XZU1</accession>
<keyword evidence="2" id="KW-1185">Reference proteome</keyword>
<comment type="caution">
    <text evidence="1">The sequence shown here is derived from an EMBL/GenBank/DDBJ whole genome shotgun (WGS) entry which is preliminary data.</text>
</comment>
<sequence length="45" mass="4377">MTATATAGPAAVTATATADQAAIAVAAPAVRRAACARRTAGAWHR</sequence>
<protein>
    <submittedName>
        <fullName evidence="1">Uncharacterized protein</fullName>
    </submittedName>
</protein>
<gene>
    <name evidence="1" type="ORF">J8N05_32090</name>
</gene>
<evidence type="ECO:0000313" key="1">
    <source>
        <dbReference type="EMBL" id="MBQ0852815.1"/>
    </source>
</evidence>
<evidence type="ECO:0000313" key="2">
    <source>
        <dbReference type="Proteomes" id="UP000677413"/>
    </source>
</evidence>
<dbReference type="EMBL" id="JAGPYQ010000001">
    <property type="protein sequence ID" value="MBQ0852815.1"/>
    <property type="molecule type" value="Genomic_DNA"/>
</dbReference>
<proteinExistence type="predicted"/>